<dbReference type="PROSITE" id="PS50013">
    <property type="entry name" value="CHROMO_2"/>
    <property type="match status" value="1"/>
</dbReference>
<dbReference type="OrthoDB" id="3563554at2759"/>
<dbReference type="InterPro" id="IPR012337">
    <property type="entry name" value="RNaseH-like_sf"/>
</dbReference>
<dbReference type="Gene3D" id="3.30.70.270">
    <property type="match status" value="1"/>
</dbReference>
<protein>
    <recommendedName>
        <fullName evidence="3">Chromo domain-containing protein</fullName>
    </recommendedName>
</protein>
<dbReference type="RefSeq" id="XP_001589193.1">
    <property type="nucleotide sequence ID" value="XM_001589143.1"/>
</dbReference>
<dbReference type="GO" id="GO:0003824">
    <property type="term" value="F:catalytic activity"/>
    <property type="evidence" value="ECO:0007669"/>
    <property type="project" value="UniProtKB-KW"/>
</dbReference>
<dbReference type="PANTHER" id="PTHR37984:SF5">
    <property type="entry name" value="PROTEIN NYNRIN-LIKE"/>
    <property type="match status" value="1"/>
</dbReference>
<evidence type="ECO:0000313" key="5">
    <source>
        <dbReference type="Proteomes" id="UP000177798"/>
    </source>
</evidence>
<dbReference type="InterPro" id="IPR000953">
    <property type="entry name" value="Chromo/chromo_shadow_dom"/>
</dbReference>
<dbReference type="Pfam" id="PF17919">
    <property type="entry name" value="RT_RNaseH_2"/>
    <property type="match status" value="1"/>
</dbReference>
<comment type="subunit">
    <text evidence="1">Component of the NuA4 histone acetyltransferase complex.</text>
</comment>
<accession>A0A1D9PT06</accession>
<evidence type="ECO:0000256" key="2">
    <source>
        <dbReference type="ARBA" id="ARBA00023268"/>
    </source>
</evidence>
<dbReference type="GO" id="GO:0003676">
    <property type="term" value="F:nucleic acid binding"/>
    <property type="evidence" value="ECO:0007669"/>
    <property type="project" value="InterPro"/>
</dbReference>
<dbReference type="Gene3D" id="2.40.50.40">
    <property type="match status" value="1"/>
</dbReference>
<dbReference type="InterPro" id="IPR043502">
    <property type="entry name" value="DNA/RNA_pol_sf"/>
</dbReference>
<dbReference type="VEuPathDB" id="FungiDB:sscle_01g001730"/>
<dbReference type="KEGG" id="ssl:SS1G_09826"/>
<proteinExistence type="predicted"/>
<dbReference type="GO" id="GO:0006338">
    <property type="term" value="P:chromatin remodeling"/>
    <property type="evidence" value="ECO:0007669"/>
    <property type="project" value="UniProtKB-ARBA"/>
</dbReference>
<dbReference type="InterPro" id="IPR041577">
    <property type="entry name" value="RT_RNaseH_2"/>
</dbReference>
<keyword evidence="2" id="KW-0511">Multifunctional enzyme</keyword>
<dbReference type="CDD" id="cd00024">
    <property type="entry name" value="CD_CSD"/>
    <property type="match status" value="1"/>
</dbReference>
<reference evidence="5" key="1">
    <citation type="journal article" date="2017" name="Genome Biol. Evol.">
        <title>The complete genome sequence of the phytopathogenic fungus Sclerotinia sclerotiorum reveals insights into the genome architecture of broad host range pathogens.</title>
        <authorList>
            <person name="Derbyshire M."/>
            <person name="Denton-Giles M."/>
            <person name="Hegedus D."/>
            <person name="Seifbarghy S."/>
            <person name="Rollins J."/>
            <person name="van Kan J."/>
            <person name="Seidl M.F."/>
            <person name="Faino L."/>
            <person name="Mbengue M."/>
            <person name="Navaud O."/>
            <person name="Raffaele S."/>
            <person name="Hammond-Kosack K."/>
            <person name="Heard S."/>
            <person name="Oliver R."/>
        </authorList>
    </citation>
    <scope>NUCLEOTIDE SEQUENCE [LARGE SCALE GENOMIC DNA]</scope>
    <source>
        <strain evidence="5">ATCC 18683 / 1980 / Ss-1</strain>
    </source>
</reference>
<dbReference type="InterPro" id="IPR043128">
    <property type="entry name" value="Rev_trsase/Diguanyl_cyclase"/>
</dbReference>
<dbReference type="OMA" id="PVDSKIH"/>
<organism evidence="4 5">
    <name type="scientific">Sclerotinia sclerotiorum (strain ATCC 18683 / 1980 / Ss-1)</name>
    <name type="common">White mold</name>
    <name type="synonym">Whetzelinia sclerotiorum</name>
    <dbReference type="NCBI Taxonomy" id="665079"/>
    <lineage>
        <taxon>Eukaryota</taxon>
        <taxon>Fungi</taxon>
        <taxon>Dikarya</taxon>
        <taxon>Ascomycota</taxon>
        <taxon>Pezizomycotina</taxon>
        <taxon>Leotiomycetes</taxon>
        <taxon>Helotiales</taxon>
        <taxon>Sclerotiniaceae</taxon>
        <taxon>Sclerotinia</taxon>
    </lineage>
</organism>
<dbReference type="InterPro" id="IPR050951">
    <property type="entry name" value="Retrovirus_Pol_polyprotein"/>
</dbReference>
<dbReference type="AlphaFoldDB" id="A0A1D9PT06"/>
<dbReference type="SUPFAM" id="SSF54160">
    <property type="entry name" value="Chromo domain-like"/>
    <property type="match status" value="1"/>
</dbReference>
<evidence type="ECO:0000256" key="1">
    <source>
        <dbReference type="ARBA" id="ARBA00011353"/>
    </source>
</evidence>
<dbReference type="EMBL" id="CP017814">
    <property type="protein sequence ID" value="APA05403.1"/>
    <property type="molecule type" value="Genomic_DNA"/>
</dbReference>
<dbReference type="FunFam" id="3.30.70.270:FF:000020">
    <property type="entry name" value="Transposon Tf2-6 polyprotein-like Protein"/>
    <property type="match status" value="1"/>
</dbReference>
<dbReference type="Gene3D" id="3.30.420.10">
    <property type="entry name" value="Ribonuclease H-like superfamily/Ribonuclease H"/>
    <property type="match status" value="1"/>
</dbReference>
<dbReference type="InterPro" id="IPR016197">
    <property type="entry name" value="Chromo-like_dom_sf"/>
</dbReference>
<dbReference type="InterPro" id="IPR036397">
    <property type="entry name" value="RNaseH_sf"/>
</dbReference>
<sequence length="479" mass="55445">MGIRYLIVVVAISDHKEVGCVVRGVRGFLGFCGFYRKFIKNYGRIARPLDKLTQKGRTFDWDPDCQKAFEKLRQAVTEAPVLHYFHTDRLTKVETDSSDGVTGSILSQLDPATKEWHPLAFFSKTMNPAELVPNAMVVDRPLRTLLIKEAHEQVSTGHPGICKTKELLVQRSRPTIRFGLLDGGMFDLRYQNEAIYSRPPQTDGQTENMNQYIDQRLRPFVNFYQDNWDELIPMMDFAQATLIQESIGQTPFFTILGFEPRTSFDWKEIPARTPAAARWNRREAQAWTERLYNAWKIASSNMLVAQERQRMQANKGRREVDFDIGDMVYSQTWGSDERPLRILERRGNAFKLELPAELKVYPYFNPEKLRKAAEDPLPGQAHASSMPEEVDGNLEWEVEKILSVRKVYGLLRYRVRWRGFDTDLGEYSPTDLKNSPLALKAFHNEYPDLPGPPKNLNYWLECALKDKVPEDRLDDKEEN</sequence>
<dbReference type="PANTHER" id="PTHR37984">
    <property type="entry name" value="PROTEIN CBG26694"/>
    <property type="match status" value="1"/>
</dbReference>
<evidence type="ECO:0000259" key="3">
    <source>
        <dbReference type="PROSITE" id="PS50013"/>
    </source>
</evidence>
<dbReference type="SUPFAM" id="SSF53098">
    <property type="entry name" value="Ribonuclease H-like"/>
    <property type="match status" value="1"/>
</dbReference>
<evidence type="ECO:0000313" key="4">
    <source>
        <dbReference type="EMBL" id="APA05403.1"/>
    </source>
</evidence>
<name>A0A1D9PT06_SCLS1</name>
<dbReference type="Proteomes" id="UP000177798">
    <property type="component" value="Chromosome 1"/>
</dbReference>
<dbReference type="SUPFAM" id="SSF56672">
    <property type="entry name" value="DNA/RNA polymerases"/>
    <property type="match status" value="1"/>
</dbReference>
<feature type="domain" description="Chromo" evidence="3">
    <location>
        <begin position="396"/>
        <end position="454"/>
    </location>
</feature>
<gene>
    <name evidence="4" type="ORF">sscle_01g001730</name>
</gene>